<organism evidence="1 2">
    <name type="scientific">Lentzea roselyniae</name>
    <dbReference type="NCBI Taxonomy" id="531940"/>
    <lineage>
        <taxon>Bacteria</taxon>
        <taxon>Bacillati</taxon>
        <taxon>Actinomycetota</taxon>
        <taxon>Actinomycetes</taxon>
        <taxon>Pseudonocardiales</taxon>
        <taxon>Pseudonocardiaceae</taxon>
        <taxon>Lentzea</taxon>
    </lineage>
</organism>
<comment type="caution">
    <text evidence="1">The sequence shown here is derived from an EMBL/GenBank/DDBJ whole genome shotgun (WGS) entry which is preliminary data.</text>
</comment>
<proteinExistence type="predicted"/>
<keyword evidence="2" id="KW-1185">Reference proteome</keyword>
<sequence length="351" mass="39512">MRSRVLIYFVTLLATIALINTPVPRIVVSAVLTPEAGEAVARSLTSITKDLVLVLLISLYFEWVRTREQGELLRGIDRKLDLMQEDARTATAPAIRKLVLDTTPPEELVRTALDRHIPHSADKSSFVSMLLSASRPHHDVSVTLRVDRVEEGVLHVSSRYELMMPHGPVMVAATSSPVHAAALASSSPELFEVVTLPRSTPFEEAVRIFGERLECYVEPAQGAVRRAHFRKVPSSALRKHISLPIGMVPSDVSLFIADLSQESTEMVHVRHYYRWTQTIGEHFLFWSASRPMFVRTITMDLRELVQGNQREVFVQPFLDTVDSLVLDAKDGHLMLRLDRWLVRGQGVVAIW</sequence>
<dbReference type="EMBL" id="BAABBE010000028">
    <property type="protein sequence ID" value="GAA3673856.1"/>
    <property type="molecule type" value="Genomic_DNA"/>
</dbReference>
<protein>
    <submittedName>
        <fullName evidence="1">Uncharacterized protein</fullName>
    </submittedName>
</protein>
<name>A0ABP7C209_9PSEU</name>
<evidence type="ECO:0000313" key="2">
    <source>
        <dbReference type="Proteomes" id="UP001500711"/>
    </source>
</evidence>
<gene>
    <name evidence="1" type="ORF">GCM10022267_70960</name>
</gene>
<dbReference type="Proteomes" id="UP001500711">
    <property type="component" value="Unassembled WGS sequence"/>
</dbReference>
<reference evidence="2" key="1">
    <citation type="journal article" date="2019" name="Int. J. Syst. Evol. Microbiol.">
        <title>The Global Catalogue of Microorganisms (GCM) 10K type strain sequencing project: providing services to taxonomists for standard genome sequencing and annotation.</title>
        <authorList>
            <consortium name="The Broad Institute Genomics Platform"/>
            <consortium name="The Broad Institute Genome Sequencing Center for Infectious Disease"/>
            <person name="Wu L."/>
            <person name="Ma J."/>
        </authorList>
    </citation>
    <scope>NUCLEOTIDE SEQUENCE [LARGE SCALE GENOMIC DNA]</scope>
    <source>
        <strain evidence="2">JCM 17494</strain>
    </source>
</reference>
<evidence type="ECO:0000313" key="1">
    <source>
        <dbReference type="EMBL" id="GAA3673856.1"/>
    </source>
</evidence>
<accession>A0ABP7C209</accession>